<evidence type="ECO:0000256" key="1">
    <source>
        <dbReference type="SAM" id="MobiDB-lite"/>
    </source>
</evidence>
<reference evidence="2" key="1">
    <citation type="submission" date="2023-10" db="EMBL/GenBank/DDBJ databases">
        <authorList>
            <person name="Chen Y."/>
            <person name="Shah S."/>
            <person name="Dougan E. K."/>
            <person name="Thang M."/>
            <person name="Chan C."/>
        </authorList>
    </citation>
    <scope>NUCLEOTIDE SEQUENCE [LARGE SCALE GENOMIC DNA]</scope>
</reference>
<sequence length="268" mass="28361">MQKLYIDVWDADLVGSDDLLGSVSVEVERLCAEGASEDGLELSLSPCGRIWVAAQWEDLLLLENRDAGCTSTKGFLFVGVYSASDLPAQKAGAMWWVQASCSGVDLDGCEHEMQTTKHIMPTVPPDCGGDEDTKASRAAAKELETKLTLLAKYGVKPQDAATLLEMDQGRVETLSAKLQDGLNLLGAGGLGRANADRGHLEPGVPLPGGRVRGGGGVPRAEVPGARREALYVAYARVCGCRPHGVRARDGHEDSSGPCECRASARASR</sequence>
<protein>
    <submittedName>
        <fullName evidence="2">Uncharacterized protein</fullName>
    </submittedName>
</protein>
<comment type="caution">
    <text evidence="2">The sequence shown here is derived from an EMBL/GenBank/DDBJ whole genome shotgun (WGS) entry which is preliminary data.</text>
</comment>
<dbReference type="Gene3D" id="2.60.40.150">
    <property type="entry name" value="C2 domain"/>
    <property type="match status" value="1"/>
</dbReference>
<gene>
    <name evidence="2" type="ORF">PCOR1329_LOCUS55095</name>
</gene>
<proteinExistence type="predicted"/>
<dbReference type="EMBL" id="CAUYUJ010016746">
    <property type="protein sequence ID" value="CAK0868435.1"/>
    <property type="molecule type" value="Genomic_DNA"/>
</dbReference>
<dbReference type="Proteomes" id="UP001189429">
    <property type="component" value="Unassembled WGS sequence"/>
</dbReference>
<dbReference type="InterPro" id="IPR035892">
    <property type="entry name" value="C2_domain_sf"/>
</dbReference>
<evidence type="ECO:0000313" key="2">
    <source>
        <dbReference type="EMBL" id="CAK0868435.1"/>
    </source>
</evidence>
<feature type="region of interest" description="Disordered" evidence="1">
    <location>
        <begin position="245"/>
        <end position="268"/>
    </location>
</feature>
<keyword evidence="3" id="KW-1185">Reference proteome</keyword>
<name>A0ABN9V9B1_9DINO</name>
<accession>A0ABN9V9B1</accession>
<organism evidence="2 3">
    <name type="scientific">Prorocentrum cordatum</name>
    <dbReference type="NCBI Taxonomy" id="2364126"/>
    <lineage>
        <taxon>Eukaryota</taxon>
        <taxon>Sar</taxon>
        <taxon>Alveolata</taxon>
        <taxon>Dinophyceae</taxon>
        <taxon>Prorocentrales</taxon>
        <taxon>Prorocentraceae</taxon>
        <taxon>Prorocentrum</taxon>
    </lineage>
</organism>
<evidence type="ECO:0000313" key="3">
    <source>
        <dbReference type="Proteomes" id="UP001189429"/>
    </source>
</evidence>
<feature type="region of interest" description="Disordered" evidence="1">
    <location>
        <begin position="196"/>
        <end position="218"/>
    </location>
</feature>
<dbReference type="SUPFAM" id="SSF49562">
    <property type="entry name" value="C2 domain (Calcium/lipid-binding domain, CaLB)"/>
    <property type="match status" value="1"/>
</dbReference>